<name>A0A9D4H0Q9_DREPO</name>
<reference evidence="1" key="2">
    <citation type="submission" date="2020-11" db="EMBL/GenBank/DDBJ databases">
        <authorList>
            <person name="McCartney M.A."/>
            <person name="Auch B."/>
            <person name="Kono T."/>
            <person name="Mallez S."/>
            <person name="Becker A."/>
            <person name="Gohl D.M."/>
            <person name="Silverstein K.A.T."/>
            <person name="Koren S."/>
            <person name="Bechman K.B."/>
            <person name="Herman A."/>
            <person name="Abrahante J.E."/>
            <person name="Garbe J."/>
        </authorList>
    </citation>
    <scope>NUCLEOTIDE SEQUENCE</scope>
    <source>
        <strain evidence="1">Duluth1</strain>
        <tissue evidence="1">Whole animal</tissue>
    </source>
</reference>
<dbReference type="Proteomes" id="UP000828390">
    <property type="component" value="Unassembled WGS sequence"/>
</dbReference>
<evidence type="ECO:0000313" key="2">
    <source>
        <dbReference type="Proteomes" id="UP000828390"/>
    </source>
</evidence>
<sequence length="89" mass="10501">MICVRVRKELRGHTCMGDSEKVKIICARERKEWDIPVCERVREGLEAPPLLSHYQPCLFLPNQKLSFRVHLPSSSHEKHTNHYRLAYCE</sequence>
<evidence type="ECO:0000313" key="1">
    <source>
        <dbReference type="EMBL" id="KAH3827244.1"/>
    </source>
</evidence>
<organism evidence="1 2">
    <name type="scientific">Dreissena polymorpha</name>
    <name type="common">Zebra mussel</name>
    <name type="synonym">Mytilus polymorpha</name>
    <dbReference type="NCBI Taxonomy" id="45954"/>
    <lineage>
        <taxon>Eukaryota</taxon>
        <taxon>Metazoa</taxon>
        <taxon>Spiralia</taxon>
        <taxon>Lophotrochozoa</taxon>
        <taxon>Mollusca</taxon>
        <taxon>Bivalvia</taxon>
        <taxon>Autobranchia</taxon>
        <taxon>Heteroconchia</taxon>
        <taxon>Euheterodonta</taxon>
        <taxon>Imparidentia</taxon>
        <taxon>Neoheterodontei</taxon>
        <taxon>Myida</taxon>
        <taxon>Dreissenoidea</taxon>
        <taxon>Dreissenidae</taxon>
        <taxon>Dreissena</taxon>
    </lineage>
</organism>
<keyword evidence="2" id="KW-1185">Reference proteome</keyword>
<comment type="caution">
    <text evidence="1">The sequence shown here is derived from an EMBL/GenBank/DDBJ whole genome shotgun (WGS) entry which is preliminary data.</text>
</comment>
<gene>
    <name evidence="1" type="ORF">DPMN_129174</name>
</gene>
<proteinExistence type="predicted"/>
<reference evidence="1" key="1">
    <citation type="journal article" date="2019" name="bioRxiv">
        <title>The Genome of the Zebra Mussel, Dreissena polymorpha: A Resource for Invasive Species Research.</title>
        <authorList>
            <person name="McCartney M.A."/>
            <person name="Auch B."/>
            <person name="Kono T."/>
            <person name="Mallez S."/>
            <person name="Zhang Y."/>
            <person name="Obille A."/>
            <person name="Becker A."/>
            <person name="Abrahante J.E."/>
            <person name="Garbe J."/>
            <person name="Badalamenti J.P."/>
            <person name="Herman A."/>
            <person name="Mangelson H."/>
            <person name="Liachko I."/>
            <person name="Sullivan S."/>
            <person name="Sone E.D."/>
            <person name="Koren S."/>
            <person name="Silverstein K.A.T."/>
            <person name="Beckman K.B."/>
            <person name="Gohl D.M."/>
        </authorList>
    </citation>
    <scope>NUCLEOTIDE SEQUENCE</scope>
    <source>
        <strain evidence="1">Duluth1</strain>
        <tissue evidence="1">Whole animal</tissue>
    </source>
</reference>
<dbReference type="EMBL" id="JAIWYP010000005">
    <property type="protein sequence ID" value="KAH3827244.1"/>
    <property type="molecule type" value="Genomic_DNA"/>
</dbReference>
<protein>
    <submittedName>
        <fullName evidence="1">Uncharacterized protein</fullName>
    </submittedName>
</protein>
<dbReference type="AlphaFoldDB" id="A0A9D4H0Q9"/>
<accession>A0A9D4H0Q9</accession>